<feature type="compositionally biased region" description="Basic and acidic residues" evidence="1">
    <location>
        <begin position="111"/>
        <end position="128"/>
    </location>
</feature>
<accession>A0A645DXI7</accession>
<evidence type="ECO:0000313" key="2">
    <source>
        <dbReference type="EMBL" id="MPM93848.1"/>
    </source>
</evidence>
<organism evidence="2">
    <name type="scientific">bioreactor metagenome</name>
    <dbReference type="NCBI Taxonomy" id="1076179"/>
    <lineage>
        <taxon>unclassified sequences</taxon>
        <taxon>metagenomes</taxon>
        <taxon>ecological metagenomes</taxon>
    </lineage>
</organism>
<dbReference type="AlphaFoldDB" id="A0A645DXI7"/>
<gene>
    <name evidence="2" type="ORF">SDC9_140990</name>
</gene>
<feature type="compositionally biased region" description="Basic and acidic residues" evidence="1">
    <location>
        <begin position="143"/>
        <end position="154"/>
    </location>
</feature>
<sequence length="180" mass="21520">MQKPVFVTQPHPRPHRRRDRHHQEARSQMQPAAGKKRQNRQDRQHHPRRLQSVQVLAEEEVRANDHQHQIQPVDGRAHAGAFAAHRFNQQQVPGHRENPGNRSPKQCCRQIRLEAARKEQERRQPDRPHQRHKHPPRPLLSRKQLENEVVDRGARQTAKRKKNRHNFSFLNICKIYRLKL</sequence>
<feature type="compositionally biased region" description="Basic and acidic residues" evidence="1">
    <location>
        <begin position="59"/>
        <end position="68"/>
    </location>
</feature>
<reference evidence="2" key="1">
    <citation type="submission" date="2019-08" db="EMBL/GenBank/DDBJ databases">
        <authorList>
            <person name="Kucharzyk K."/>
            <person name="Murdoch R.W."/>
            <person name="Higgins S."/>
            <person name="Loffler F."/>
        </authorList>
    </citation>
    <scope>NUCLEOTIDE SEQUENCE</scope>
</reference>
<evidence type="ECO:0000256" key="1">
    <source>
        <dbReference type="SAM" id="MobiDB-lite"/>
    </source>
</evidence>
<protein>
    <submittedName>
        <fullName evidence="2">Uncharacterized protein</fullName>
    </submittedName>
</protein>
<dbReference type="EMBL" id="VSSQ01040567">
    <property type="protein sequence ID" value="MPM93848.1"/>
    <property type="molecule type" value="Genomic_DNA"/>
</dbReference>
<feature type="compositionally biased region" description="Low complexity" evidence="1">
    <location>
        <begin position="78"/>
        <end position="87"/>
    </location>
</feature>
<name>A0A645DXI7_9ZZZZ</name>
<feature type="region of interest" description="Disordered" evidence="1">
    <location>
        <begin position="1"/>
        <end position="162"/>
    </location>
</feature>
<proteinExistence type="predicted"/>
<comment type="caution">
    <text evidence="2">The sequence shown here is derived from an EMBL/GenBank/DDBJ whole genome shotgun (WGS) entry which is preliminary data.</text>
</comment>